<protein>
    <submittedName>
        <fullName evidence="2">Uncharacterized protein</fullName>
    </submittedName>
</protein>
<feature type="non-terminal residue" evidence="2">
    <location>
        <position position="123"/>
    </location>
</feature>
<comment type="caution">
    <text evidence="2">The sequence shown here is derived from an EMBL/GenBank/DDBJ whole genome shotgun (WGS) entry which is preliminary data.</text>
</comment>
<feature type="region of interest" description="Disordered" evidence="1">
    <location>
        <begin position="49"/>
        <end position="106"/>
    </location>
</feature>
<dbReference type="EMBL" id="CAUYUJ010001990">
    <property type="protein sequence ID" value="CAK0798635.1"/>
    <property type="molecule type" value="Genomic_DNA"/>
</dbReference>
<accession>A0ABN9PZ78</accession>
<feature type="compositionally biased region" description="Basic residues" evidence="1">
    <location>
        <begin position="51"/>
        <end position="87"/>
    </location>
</feature>
<keyword evidence="3" id="KW-1185">Reference proteome</keyword>
<gene>
    <name evidence="2" type="ORF">PCOR1329_LOCUS7330</name>
</gene>
<reference evidence="2" key="1">
    <citation type="submission" date="2023-10" db="EMBL/GenBank/DDBJ databases">
        <authorList>
            <person name="Chen Y."/>
            <person name="Shah S."/>
            <person name="Dougan E. K."/>
            <person name="Thang M."/>
            <person name="Chan C."/>
        </authorList>
    </citation>
    <scope>NUCLEOTIDE SEQUENCE [LARGE SCALE GENOMIC DNA]</scope>
</reference>
<evidence type="ECO:0000313" key="2">
    <source>
        <dbReference type="EMBL" id="CAK0798635.1"/>
    </source>
</evidence>
<name>A0ABN9PZ78_9DINO</name>
<feature type="non-terminal residue" evidence="2">
    <location>
        <position position="1"/>
    </location>
</feature>
<evidence type="ECO:0000256" key="1">
    <source>
        <dbReference type="SAM" id="MobiDB-lite"/>
    </source>
</evidence>
<evidence type="ECO:0000313" key="3">
    <source>
        <dbReference type="Proteomes" id="UP001189429"/>
    </source>
</evidence>
<proteinExistence type="predicted"/>
<dbReference type="Proteomes" id="UP001189429">
    <property type="component" value="Unassembled WGS sequence"/>
</dbReference>
<organism evidence="2 3">
    <name type="scientific">Prorocentrum cordatum</name>
    <dbReference type="NCBI Taxonomy" id="2364126"/>
    <lineage>
        <taxon>Eukaryota</taxon>
        <taxon>Sar</taxon>
        <taxon>Alveolata</taxon>
        <taxon>Dinophyceae</taxon>
        <taxon>Prorocentrales</taxon>
        <taxon>Prorocentraceae</taxon>
        <taxon>Prorocentrum</taxon>
    </lineage>
</organism>
<sequence length="123" mass="13606">PAVRKGGAGRLEVACRAVALPAAPGWGMAMARLRWAPLALLLPRRGGLGGRCRRRGARRPASSRRAARGRRGNPGERRRRGGHRGGWRRPSLELGRRGWRGGRGRGVLGRRRLEGFRRRRLPG</sequence>